<evidence type="ECO:0000256" key="5">
    <source>
        <dbReference type="ARBA" id="ARBA00023163"/>
    </source>
</evidence>
<reference evidence="7" key="1">
    <citation type="submission" date="2022-01" db="EMBL/GenBank/DDBJ databases">
        <authorList>
            <person name="Jo J.-H."/>
            <person name="Im W.-T."/>
        </authorList>
    </citation>
    <scope>NUCLEOTIDE SEQUENCE</scope>
    <source>
        <strain evidence="7">XY25</strain>
    </source>
</reference>
<dbReference type="PANTHER" id="PTHR32071">
    <property type="entry name" value="TRANSCRIPTIONAL REGULATORY PROTEIN"/>
    <property type="match status" value="1"/>
</dbReference>
<dbReference type="Gene3D" id="3.30.1380.20">
    <property type="entry name" value="Trafficking protein particle complex subunit 3"/>
    <property type="match status" value="1"/>
</dbReference>
<evidence type="ECO:0000313" key="8">
    <source>
        <dbReference type="Proteomes" id="UP001165384"/>
    </source>
</evidence>
<dbReference type="SMART" id="SM00382">
    <property type="entry name" value="AAA"/>
    <property type="match status" value="1"/>
</dbReference>
<dbReference type="InterPro" id="IPR002078">
    <property type="entry name" value="Sigma_54_int"/>
</dbReference>
<dbReference type="Proteomes" id="UP001165384">
    <property type="component" value="Unassembled WGS sequence"/>
</dbReference>
<organism evidence="7 8">
    <name type="scientific">Dechloromonas hankyongensis</name>
    <dbReference type="NCBI Taxonomy" id="2908002"/>
    <lineage>
        <taxon>Bacteria</taxon>
        <taxon>Pseudomonadati</taxon>
        <taxon>Pseudomonadota</taxon>
        <taxon>Betaproteobacteria</taxon>
        <taxon>Rhodocyclales</taxon>
        <taxon>Azonexaceae</taxon>
        <taxon>Dechloromonas</taxon>
    </lineage>
</organism>
<keyword evidence="4" id="KW-0238">DNA-binding</keyword>
<dbReference type="Pfam" id="PF02954">
    <property type="entry name" value="HTH_8"/>
    <property type="match status" value="1"/>
</dbReference>
<dbReference type="InterPro" id="IPR009057">
    <property type="entry name" value="Homeodomain-like_sf"/>
</dbReference>
<accession>A0ABS9K149</accession>
<evidence type="ECO:0000256" key="3">
    <source>
        <dbReference type="ARBA" id="ARBA00023015"/>
    </source>
</evidence>
<sequence>MTIIRYPESNDLRNLVKFCEKDGTIWLAENRMVLMHTSALGALRRELVGSVGKEHARRLLTRMGYAAGVCDAELAKRIRGHQSLQDAFFTGPQLHMLEGIVRVTPIDMKLDFDSGTFSGEFLWENSWEQDIHLRELGQSDEPVCWSQIGYASGYTSAFMGRFILFKEVECVACGHNNCRIVGKPLEEWEDADQHAGYFESDSMLNHLLELRHQVDYLRTTISQQGQAPQLVGNSKGFQHAYDLVTRASGTQVTVLLLGETGVGKERFARTLHQMSNRKQGPFIAVNCAAMPNDLIESELFGVEKGAFTGAQTSRMGKFERADGGTLFLDEIGELPLAAQAKLLRVLQEGEIERLGDDRVRKLNIRLVAATNVDLQAAVKAGRFRSDLYYRLSVYPIQIPPLRERIADIPLLIEAMVTRFGTLYEKKLLGVSDKAMQAIKHYQWPGNVRELENMIERGIILAPNGGWIELEHLFANVADSDFSEAQISQAGSLEQKQEPCASAGLIDAILASGIPFEDLENRLIDEAVKRADGNLAGAARTLGITRPQLQYRLKKKDGG</sequence>
<comment type="caution">
    <text evidence="7">The sequence shown here is derived from an EMBL/GenBank/DDBJ whole genome shotgun (WGS) entry which is preliminary data.</text>
</comment>
<dbReference type="SUPFAM" id="SSF111126">
    <property type="entry name" value="Ligand-binding domain in the NO signalling and Golgi transport"/>
    <property type="match status" value="1"/>
</dbReference>
<dbReference type="PROSITE" id="PS00675">
    <property type="entry name" value="SIGMA54_INTERACT_1"/>
    <property type="match status" value="1"/>
</dbReference>
<keyword evidence="2" id="KW-0067">ATP-binding</keyword>
<evidence type="ECO:0000259" key="6">
    <source>
        <dbReference type="PROSITE" id="PS50045"/>
    </source>
</evidence>
<dbReference type="EMBL" id="JAKLTN010000001">
    <property type="protein sequence ID" value="MCG2576878.1"/>
    <property type="molecule type" value="Genomic_DNA"/>
</dbReference>
<dbReference type="SMART" id="SM00989">
    <property type="entry name" value="V4R"/>
    <property type="match status" value="1"/>
</dbReference>
<dbReference type="CDD" id="cd00009">
    <property type="entry name" value="AAA"/>
    <property type="match status" value="1"/>
</dbReference>
<gene>
    <name evidence="7" type="ORF">LZ012_07710</name>
</gene>
<dbReference type="RefSeq" id="WP_275709258.1">
    <property type="nucleotide sequence ID" value="NZ_JAKLTN010000001.1"/>
</dbReference>
<dbReference type="InterPro" id="IPR025943">
    <property type="entry name" value="Sigma_54_int_dom_ATP-bd_2"/>
</dbReference>
<dbReference type="InterPro" id="IPR024096">
    <property type="entry name" value="NO_sig/Golgi_transp_ligand-bd"/>
</dbReference>
<keyword evidence="5" id="KW-0804">Transcription</keyword>
<dbReference type="Gene3D" id="1.10.10.60">
    <property type="entry name" value="Homeodomain-like"/>
    <property type="match status" value="1"/>
</dbReference>
<evidence type="ECO:0000256" key="4">
    <source>
        <dbReference type="ARBA" id="ARBA00023125"/>
    </source>
</evidence>
<dbReference type="SUPFAM" id="SSF46689">
    <property type="entry name" value="Homeodomain-like"/>
    <property type="match status" value="1"/>
</dbReference>
<dbReference type="InterPro" id="IPR002197">
    <property type="entry name" value="HTH_Fis"/>
</dbReference>
<dbReference type="PROSITE" id="PS00688">
    <property type="entry name" value="SIGMA54_INTERACT_3"/>
    <property type="match status" value="1"/>
</dbReference>
<dbReference type="Gene3D" id="3.40.50.300">
    <property type="entry name" value="P-loop containing nucleotide triphosphate hydrolases"/>
    <property type="match status" value="1"/>
</dbReference>
<dbReference type="Pfam" id="PF06505">
    <property type="entry name" value="XylR_N"/>
    <property type="match status" value="1"/>
</dbReference>
<keyword evidence="1" id="KW-0547">Nucleotide-binding</keyword>
<dbReference type="InterPro" id="IPR025944">
    <property type="entry name" value="Sigma_54_int_dom_CS"/>
</dbReference>
<keyword evidence="3" id="KW-0805">Transcription regulation</keyword>
<dbReference type="Pfam" id="PF25601">
    <property type="entry name" value="AAA_lid_14"/>
    <property type="match status" value="1"/>
</dbReference>
<evidence type="ECO:0000256" key="1">
    <source>
        <dbReference type="ARBA" id="ARBA00022741"/>
    </source>
</evidence>
<dbReference type="PRINTS" id="PR01590">
    <property type="entry name" value="HTHFIS"/>
</dbReference>
<dbReference type="InterPro" id="IPR003593">
    <property type="entry name" value="AAA+_ATPase"/>
</dbReference>
<dbReference type="PROSITE" id="PS50045">
    <property type="entry name" value="SIGMA54_INTERACT_4"/>
    <property type="match status" value="1"/>
</dbReference>
<dbReference type="InterPro" id="IPR027417">
    <property type="entry name" value="P-loop_NTPase"/>
</dbReference>
<dbReference type="InterPro" id="IPR010523">
    <property type="entry name" value="XylR_N"/>
</dbReference>
<name>A0ABS9K149_9RHOO</name>
<dbReference type="Pfam" id="PF02830">
    <property type="entry name" value="V4R"/>
    <property type="match status" value="1"/>
</dbReference>
<dbReference type="Gene3D" id="1.10.8.60">
    <property type="match status" value="1"/>
</dbReference>
<dbReference type="SUPFAM" id="SSF52540">
    <property type="entry name" value="P-loop containing nucleoside triphosphate hydrolases"/>
    <property type="match status" value="1"/>
</dbReference>
<dbReference type="InterPro" id="IPR004096">
    <property type="entry name" value="V4R"/>
</dbReference>
<evidence type="ECO:0000256" key="2">
    <source>
        <dbReference type="ARBA" id="ARBA00022840"/>
    </source>
</evidence>
<evidence type="ECO:0000313" key="7">
    <source>
        <dbReference type="EMBL" id="MCG2576878.1"/>
    </source>
</evidence>
<protein>
    <submittedName>
        <fullName evidence="7">Sigma-54-dependent Fis family transcriptional regulator</fullName>
    </submittedName>
</protein>
<dbReference type="Pfam" id="PF00158">
    <property type="entry name" value="Sigma54_activat"/>
    <property type="match status" value="1"/>
</dbReference>
<dbReference type="InterPro" id="IPR025662">
    <property type="entry name" value="Sigma_54_int_dom_ATP-bd_1"/>
</dbReference>
<feature type="domain" description="Sigma-54 factor interaction" evidence="6">
    <location>
        <begin position="230"/>
        <end position="459"/>
    </location>
</feature>
<dbReference type="PROSITE" id="PS00676">
    <property type="entry name" value="SIGMA54_INTERACT_2"/>
    <property type="match status" value="1"/>
</dbReference>
<proteinExistence type="predicted"/>
<dbReference type="InterPro" id="IPR058031">
    <property type="entry name" value="AAA_lid_NorR"/>
</dbReference>
<keyword evidence="8" id="KW-1185">Reference proteome</keyword>